<feature type="domain" description="Integrase catalytic" evidence="8">
    <location>
        <begin position="1113"/>
        <end position="1276"/>
    </location>
</feature>
<dbReference type="FunFam" id="1.10.340.70:FF:000001">
    <property type="entry name" value="Retrovirus-related Pol polyprotein from transposon gypsy-like Protein"/>
    <property type="match status" value="1"/>
</dbReference>
<evidence type="ECO:0000256" key="4">
    <source>
        <dbReference type="ARBA" id="ARBA00022759"/>
    </source>
</evidence>
<dbReference type="InterPro" id="IPR001969">
    <property type="entry name" value="Aspartic_peptidase_AS"/>
</dbReference>
<dbReference type="Pfam" id="PF22938">
    <property type="entry name" value="Integrase_p58_C"/>
    <property type="match status" value="1"/>
</dbReference>
<feature type="region of interest" description="Disordered" evidence="7">
    <location>
        <begin position="378"/>
        <end position="408"/>
    </location>
</feature>
<evidence type="ECO:0000313" key="10">
    <source>
        <dbReference type="Proteomes" id="UP000683360"/>
    </source>
</evidence>
<evidence type="ECO:0000256" key="6">
    <source>
        <dbReference type="ARBA" id="ARBA00022918"/>
    </source>
</evidence>
<dbReference type="InterPro" id="IPR048270">
    <property type="entry name" value="PNMA_C"/>
</dbReference>
<feature type="region of interest" description="Disordered" evidence="7">
    <location>
        <begin position="51"/>
        <end position="70"/>
    </location>
</feature>
<dbReference type="Pfam" id="PF00078">
    <property type="entry name" value="RVT_1"/>
    <property type="match status" value="1"/>
</dbReference>
<dbReference type="SUPFAM" id="SSF56672">
    <property type="entry name" value="DNA/RNA polymerases"/>
    <property type="match status" value="1"/>
</dbReference>
<keyword evidence="3" id="KW-0540">Nuclease</keyword>
<name>A0A8S3QLT9_MYTED</name>
<dbReference type="EMBL" id="CAJPWZ010000561">
    <property type="protein sequence ID" value="CAG2196552.1"/>
    <property type="molecule type" value="Genomic_DNA"/>
</dbReference>
<keyword evidence="6" id="KW-0695">RNA-directed DNA polymerase</keyword>
<dbReference type="InterPro" id="IPR001584">
    <property type="entry name" value="Integrase_cat-core"/>
</dbReference>
<dbReference type="GO" id="GO:0004519">
    <property type="term" value="F:endonuclease activity"/>
    <property type="evidence" value="ECO:0007669"/>
    <property type="project" value="UniProtKB-KW"/>
</dbReference>
<dbReference type="InterPro" id="IPR050951">
    <property type="entry name" value="Retrovirus_Pol_polyprotein"/>
</dbReference>
<dbReference type="PROSITE" id="PS00141">
    <property type="entry name" value="ASP_PROTEASE"/>
    <property type="match status" value="1"/>
</dbReference>
<feature type="compositionally biased region" description="Polar residues" evidence="7">
    <location>
        <begin position="53"/>
        <end position="70"/>
    </location>
</feature>
<dbReference type="InterPro" id="IPR012337">
    <property type="entry name" value="RNaseH-like_sf"/>
</dbReference>
<protein>
    <recommendedName>
        <fullName evidence="8">Integrase catalytic domain-containing protein</fullName>
    </recommendedName>
</protein>
<comment type="caution">
    <text evidence="9">The sequence shown here is derived from an EMBL/GenBank/DDBJ whole genome shotgun (WGS) entry which is preliminary data.</text>
</comment>
<dbReference type="Pfam" id="PF00665">
    <property type="entry name" value="rve"/>
    <property type="match status" value="1"/>
</dbReference>
<keyword evidence="10" id="KW-1185">Reference proteome</keyword>
<dbReference type="InterPro" id="IPR000477">
    <property type="entry name" value="RT_dom"/>
</dbReference>
<dbReference type="InterPro" id="IPR041588">
    <property type="entry name" value="Integrase_H2C2"/>
</dbReference>
<dbReference type="InterPro" id="IPR036397">
    <property type="entry name" value="RNaseH_sf"/>
</dbReference>
<evidence type="ECO:0000256" key="5">
    <source>
        <dbReference type="ARBA" id="ARBA00022801"/>
    </source>
</evidence>
<dbReference type="InterPro" id="IPR043502">
    <property type="entry name" value="DNA/RNA_pol_sf"/>
</dbReference>
<accession>A0A8S3QLT9</accession>
<dbReference type="CDD" id="cd01647">
    <property type="entry name" value="RT_LTR"/>
    <property type="match status" value="1"/>
</dbReference>
<evidence type="ECO:0000256" key="7">
    <source>
        <dbReference type="SAM" id="MobiDB-lite"/>
    </source>
</evidence>
<evidence type="ECO:0000256" key="2">
    <source>
        <dbReference type="ARBA" id="ARBA00022695"/>
    </source>
</evidence>
<dbReference type="Gene3D" id="2.40.70.10">
    <property type="entry name" value="Acid Proteases"/>
    <property type="match status" value="1"/>
</dbReference>
<feature type="region of interest" description="Disordered" evidence="7">
    <location>
        <begin position="129"/>
        <end position="173"/>
    </location>
</feature>
<dbReference type="GO" id="GO:0015074">
    <property type="term" value="P:DNA integration"/>
    <property type="evidence" value="ECO:0007669"/>
    <property type="project" value="InterPro"/>
</dbReference>
<dbReference type="Gene3D" id="3.30.420.10">
    <property type="entry name" value="Ribonuclease H-like superfamily/Ribonuclease H"/>
    <property type="match status" value="1"/>
</dbReference>
<dbReference type="GO" id="GO:0006508">
    <property type="term" value="P:proteolysis"/>
    <property type="evidence" value="ECO:0007669"/>
    <property type="project" value="InterPro"/>
</dbReference>
<keyword evidence="5" id="KW-0378">Hydrolase</keyword>
<sequence length="1416" mass="160531">MVRRKTQAPATDTEYSDDFDEYITEQCDTEYDLTSGQSDYEHEDETVIFRPKPSTSSAVKHSKPVQQTQRKSLRLLQKKQINKAHETDMPSQQMNQGDSIEMGGLNKNVFVDMTTQIVSAVLTALQGNASPMAKSHTDKTPNPRIKSRRSKMRSITLDTDSSSESSDSESSLSATSSIATSQIFKSRSKPKSGQNVKLPAFTGNEKWEVWLNRFQAVARLNDWDDNEKLRELIPRLQGEAGDFVFDQLPSKTLDKYTKLIKELRNRFGVIESSRTYKLQFSRRRQLSGETPEKFASELKRLYDKAYKNRDFKTRQEDLLQRFLLGLQDYKARIHIELNKDPQTIEEAVHEVITYSETMKNPNPDENNKKTVRQVKKNFGQLNGKKTTDDNKPNPIPNSNNTEVTEQKSKTLTIKEDELKSLFDRMFECKQSEIQNKQFTKPNPSQMPHPGRVDSGDREKTSRVEFKGQNLVEKSIPIDNRTPKVINKEVKFTVGIDSSDVKDDRSLVKKEVKLTVGIDSSDVKDDRSLVKNNCSQEKEKSLDVTNEESFIPESDEEVEISSNVKDETPQSNKLDIIGRQVVRCDGVYIDGSIQGVKVTFTADTGAARTVISTRIFKKIPHSDRPKLEKSSTLASANGQPLVEKGKAIFNLELGNLSLAKELVVAEIEDEVLLGLDILMKGEMGPADIKLTEGVILLNGVTIPCIQIGQPEPVRKVRAADNFIIPPQSEILIDVFVDKTENDPISPPQDYLIEPSPKFIESHPVMMASSLVDICHDVTNKVRLINPFDQEVQINQDTVVGLAEKVEDQPIILFSSENTKDSTNFDSVRRIKLESNPVTWQTNEGIIRNITEKGTTDGGKSGVVPPHLIDLYTEASEGRSESEHEAIANLLHKYTTAFSAHETDLGLTHLTEHSIDTGDARPIKQAPRRVPLAFAEEERKIVTQMLDQGVIEHSCSPWASPLLLIRKKNGKIRPAVDYRKINSKTVSDAFPLPRIQDCLDAVSGANLFSVFDLISGFHQIPVKLDDRPKTAFTTNRRDGVEDHTQFLVPFLLKKEILENMHNSILSGHLGKKKTKAKLSQRYFWYEMREDIDIWISQCDICSANKHPHKSARAPLGTMPVGAPLDRLATDFLGPLPTTPRGNKFILTVTDYFTKWVEVFPVKDQTAVVCAQLILNEVICRFGSPLAIHSDQGRAYESQIFQELCQILEIRKTRTSPRNPKCNGQTERFNRSILSMIKSYLRGEQTNWDMNLGCLAGAYRASPNESTCLTPNILMLGREVRLPYDLLHKGHPLDPNEAETSWGSHALKIKERMQRAHCVARKHLEVTCKRRKDFYDNKTNLHVYKVSDKVWYRNEIKREGICPKLQPLFIGPCLVTQKINDLNYEIQIDAHTKRKVVNHDKLKPYNGQSHPKWIKKFKH</sequence>
<dbReference type="InterPro" id="IPR021109">
    <property type="entry name" value="Peptidase_aspartic_dom_sf"/>
</dbReference>
<organism evidence="9 10">
    <name type="scientific">Mytilus edulis</name>
    <name type="common">Blue mussel</name>
    <dbReference type="NCBI Taxonomy" id="6550"/>
    <lineage>
        <taxon>Eukaryota</taxon>
        <taxon>Metazoa</taxon>
        <taxon>Spiralia</taxon>
        <taxon>Lophotrochozoa</taxon>
        <taxon>Mollusca</taxon>
        <taxon>Bivalvia</taxon>
        <taxon>Autobranchia</taxon>
        <taxon>Pteriomorphia</taxon>
        <taxon>Mytilida</taxon>
        <taxon>Mytiloidea</taxon>
        <taxon>Mytilidae</taxon>
        <taxon>Mytilinae</taxon>
        <taxon>Mytilus</taxon>
    </lineage>
</organism>
<feature type="region of interest" description="Disordered" evidence="7">
    <location>
        <begin position="437"/>
        <end position="459"/>
    </location>
</feature>
<dbReference type="Gene3D" id="3.10.10.10">
    <property type="entry name" value="HIV Type 1 Reverse Transcriptase, subunit A, domain 1"/>
    <property type="match status" value="1"/>
</dbReference>
<proteinExistence type="predicted"/>
<dbReference type="PANTHER" id="PTHR37984">
    <property type="entry name" value="PROTEIN CBG26694"/>
    <property type="match status" value="1"/>
</dbReference>
<dbReference type="GO" id="GO:0003676">
    <property type="term" value="F:nucleic acid binding"/>
    <property type="evidence" value="ECO:0007669"/>
    <property type="project" value="InterPro"/>
</dbReference>
<dbReference type="Pfam" id="PF13975">
    <property type="entry name" value="gag-asp_proteas"/>
    <property type="match status" value="1"/>
</dbReference>
<dbReference type="PANTHER" id="PTHR37984:SF15">
    <property type="entry name" value="INTEGRASE CATALYTIC DOMAIN-CONTAINING PROTEIN"/>
    <property type="match status" value="1"/>
</dbReference>
<reference evidence="9" key="1">
    <citation type="submission" date="2021-03" db="EMBL/GenBank/DDBJ databases">
        <authorList>
            <person name="Bekaert M."/>
        </authorList>
    </citation>
    <scope>NUCLEOTIDE SEQUENCE</scope>
</reference>
<keyword evidence="1" id="KW-0808">Transferase</keyword>
<dbReference type="Gene3D" id="1.10.340.70">
    <property type="match status" value="1"/>
</dbReference>
<dbReference type="OrthoDB" id="6135936at2759"/>
<feature type="compositionally biased region" description="Low complexity" evidence="7">
    <location>
        <begin position="153"/>
        <end position="173"/>
    </location>
</feature>
<dbReference type="GO" id="GO:0003964">
    <property type="term" value="F:RNA-directed DNA polymerase activity"/>
    <property type="evidence" value="ECO:0007669"/>
    <property type="project" value="UniProtKB-KW"/>
</dbReference>
<dbReference type="Proteomes" id="UP000683360">
    <property type="component" value="Unassembled WGS sequence"/>
</dbReference>
<feature type="compositionally biased region" description="Basic and acidic residues" evidence="7">
    <location>
        <begin position="450"/>
        <end position="459"/>
    </location>
</feature>
<dbReference type="Pfam" id="PF17921">
    <property type="entry name" value="Integrase_H2C2"/>
    <property type="match status" value="1"/>
</dbReference>
<keyword evidence="2" id="KW-0548">Nucleotidyltransferase</keyword>
<dbReference type="InterPro" id="IPR054465">
    <property type="entry name" value="Integrase_p58-like_C"/>
</dbReference>
<dbReference type="FunFam" id="3.30.420.10:FF:000032">
    <property type="entry name" value="Retrovirus-related Pol polyprotein from transposon 297-like Protein"/>
    <property type="match status" value="1"/>
</dbReference>
<evidence type="ECO:0000256" key="1">
    <source>
        <dbReference type="ARBA" id="ARBA00022679"/>
    </source>
</evidence>
<dbReference type="SUPFAM" id="SSF53098">
    <property type="entry name" value="Ribonuclease H-like"/>
    <property type="match status" value="1"/>
</dbReference>
<gene>
    <name evidence="9" type="ORF">MEDL_11445</name>
</gene>
<dbReference type="SUPFAM" id="SSF50630">
    <property type="entry name" value="Acid proteases"/>
    <property type="match status" value="1"/>
</dbReference>
<evidence type="ECO:0000259" key="8">
    <source>
        <dbReference type="PROSITE" id="PS50994"/>
    </source>
</evidence>
<feature type="region of interest" description="Disordered" evidence="7">
    <location>
        <begin position="1"/>
        <end position="21"/>
    </location>
</feature>
<dbReference type="PROSITE" id="PS50994">
    <property type="entry name" value="INTEGRASE"/>
    <property type="match status" value="1"/>
</dbReference>
<evidence type="ECO:0000256" key="3">
    <source>
        <dbReference type="ARBA" id="ARBA00022722"/>
    </source>
</evidence>
<dbReference type="Pfam" id="PF14893">
    <property type="entry name" value="PNMA"/>
    <property type="match status" value="1"/>
</dbReference>
<dbReference type="GO" id="GO:0004190">
    <property type="term" value="F:aspartic-type endopeptidase activity"/>
    <property type="evidence" value="ECO:0007669"/>
    <property type="project" value="InterPro"/>
</dbReference>
<keyword evidence="4" id="KW-0255">Endonuclease</keyword>
<evidence type="ECO:0000313" key="9">
    <source>
        <dbReference type="EMBL" id="CAG2196552.1"/>
    </source>
</evidence>